<evidence type="ECO:0000313" key="1">
    <source>
        <dbReference type="EMBL" id="KYM91143.1"/>
    </source>
</evidence>
<dbReference type="Proteomes" id="UP000078540">
    <property type="component" value="Unassembled WGS sequence"/>
</dbReference>
<keyword evidence="2" id="KW-1185">Reference proteome</keyword>
<evidence type="ECO:0000313" key="2">
    <source>
        <dbReference type="Proteomes" id="UP000078540"/>
    </source>
</evidence>
<dbReference type="STRING" id="520822.A0A195BT55"/>
<reference evidence="1 2" key="1">
    <citation type="submission" date="2015-09" db="EMBL/GenBank/DDBJ databases">
        <title>Atta colombica WGS genome.</title>
        <authorList>
            <person name="Nygaard S."/>
            <person name="Hu H."/>
            <person name="Boomsma J."/>
            <person name="Zhang G."/>
        </authorList>
    </citation>
    <scope>NUCLEOTIDE SEQUENCE [LARGE SCALE GENOMIC DNA]</scope>
    <source>
        <strain evidence="1">Treedump-2</strain>
        <tissue evidence="1">Whole body</tissue>
    </source>
</reference>
<accession>A0A195BT55</accession>
<gene>
    <name evidence="1" type="ORF">ALC53_01555</name>
</gene>
<name>A0A195BT55_9HYME</name>
<protein>
    <submittedName>
        <fullName evidence="1">Uncharacterized protein</fullName>
    </submittedName>
</protein>
<sequence length="85" mass="9592">MKFYIKLNRQLNIDSLAGLISPGVSVPIAVPGQPAPDMAAQYWSPRLQRVHYFGKFRGNVTANSLAFTNEDHPKHKDLSLFCHLR</sequence>
<dbReference type="EMBL" id="KQ976408">
    <property type="protein sequence ID" value="KYM91143.1"/>
    <property type="molecule type" value="Genomic_DNA"/>
</dbReference>
<dbReference type="AlphaFoldDB" id="A0A195BT55"/>
<organism evidence="1 2">
    <name type="scientific">Atta colombica</name>
    <dbReference type="NCBI Taxonomy" id="520822"/>
    <lineage>
        <taxon>Eukaryota</taxon>
        <taxon>Metazoa</taxon>
        <taxon>Ecdysozoa</taxon>
        <taxon>Arthropoda</taxon>
        <taxon>Hexapoda</taxon>
        <taxon>Insecta</taxon>
        <taxon>Pterygota</taxon>
        <taxon>Neoptera</taxon>
        <taxon>Endopterygota</taxon>
        <taxon>Hymenoptera</taxon>
        <taxon>Apocrita</taxon>
        <taxon>Aculeata</taxon>
        <taxon>Formicoidea</taxon>
        <taxon>Formicidae</taxon>
        <taxon>Myrmicinae</taxon>
        <taxon>Atta</taxon>
    </lineage>
</organism>
<proteinExistence type="predicted"/>